<accession>A0A8S3Z2E8</accession>
<evidence type="ECO:0000313" key="2">
    <source>
        <dbReference type="Proteomes" id="UP000678393"/>
    </source>
</evidence>
<dbReference type="Pfam" id="PF05960">
    <property type="entry name" value="DUF885"/>
    <property type="match status" value="1"/>
</dbReference>
<name>A0A8S3Z2E8_9EUPU</name>
<dbReference type="PANTHER" id="PTHR33361:SF2">
    <property type="entry name" value="DUF885 DOMAIN-CONTAINING PROTEIN"/>
    <property type="match status" value="1"/>
</dbReference>
<sequence>MLISNLSAQDSEVLNLCEEIWQWRLSESPEVATYYGFHQFDDLWDDLSEEAYIRREACVQDFLKRAESLDTESCSSEVKLSYNLQVADLKLYLQGAPFRSYLIPVTYSEGIHNICHLIISYMKFDTEEDFHKYISRLERLPARIQHMIPVLRRGIEEGIVAFSGTVDVIPNQIEKMLATSVEDLGLMQPFKVDHPRIPDDKLEEFKIKAKELIISGIFPALGSLKTYFKEEYFNHLRPKESIDTVKGGTGWYQQALNFYLTCPMTPQEVHNIGLQEVSRIRGQIMKLAAEEKLGQTFSEISDSVSQRFQKFFHSKEHVLEYVQDICYRRIRPKLSLCFKNLPPSPMKVSLPPDYLSEMPGGLYLTGTPDGSREGCFYINSYDYEHCLPLQLMALSLHEGEPGHHLQGVYALASTHLPNFRRYIGDMKYHIAPARFGCNTAYAEGWGLYAESLGEELNLYEDSIELLGRYKFEIFRAARLVVDTGIHAFGWSKEEAIQYLTENTLSAASSISKEVDRYITLPGQACAYKIGEIKIWELRRKSEKELGEKFDIKEFHHRILSCGAVPVSVLEMLVDQYIAETKLAE</sequence>
<proteinExistence type="predicted"/>
<comment type="caution">
    <text evidence="1">The sequence shown here is derived from an EMBL/GenBank/DDBJ whole genome shotgun (WGS) entry which is preliminary data.</text>
</comment>
<evidence type="ECO:0008006" key="3">
    <source>
        <dbReference type="Google" id="ProtNLM"/>
    </source>
</evidence>
<protein>
    <recommendedName>
        <fullName evidence="3">DUF885 domain-containing protein</fullName>
    </recommendedName>
</protein>
<dbReference type="EMBL" id="CAJHNH020001302">
    <property type="protein sequence ID" value="CAG5122488.1"/>
    <property type="molecule type" value="Genomic_DNA"/>
</dbReference>
<dbReference type="Proteomes" id="UP000678393">
    <property type="component" value="Unassembled WGS sequence"/>
</dbReference>
<dbReference type="InterPro" id="IPR010281">
    <property type="entry name" value="DUF885"/>
</dbReference>
<dbReference type="OrthoDB" id="5959877at2759"/>
<evidence type="ECO:0000313" key="1">
    <source>
        <dbReference type="EMBL" id="CAG5122488.1"/>
    </source>
</evidence>
<reference evidence="1" key="1">
    <citation type="submission" date="2021-04" db="EMBL/GenBank/DDBJ databases">
        <authorList>
            <consortium name="Molecular Ecology Group"/>
        </authorList>
    </citation>
    <scope>NUCLEOTIDE SEQUENCE</scope>
</reference>
<organism evidence="1 2">
    <name type="scientific">Candidula unifasciata</name>
    <dbReference type="NCBI Taxonomy" id="100452"/>
    <lineage>
        <taxon>Eukaryota</taxon>
        <taxon>Metazoa</taxon>
        <taxon>Spiralia</taxon>
        <taxon>Lophotrochozoa</taxon>
        <taxon>Mollusca</taxon>
        <taxon>Gastropoda</taxon>
        <taxon>Heterobranchia</taxon>
        <taxon>Euthyneura</taxon>
        <taxon>Panpulmonata</taxon>
        <taxon>Eupulmonata</taxon>
        <taxon>Stylommatophora</taxon>
        <taxon>Helicina</taxon>
        <taxon>Helicoidea</taxon>
        <taxon>Geomitridae</taxon>
        <taxon>Candidula</taxon>
    </lineage>
</organism>
<dbReference type="PANTHER" id="PTHR33361">
    <property type="entry name" value="GLR0591 PROTEIN"/>
    <property type="match status" value="1"/>
</dbReference>
<dbReference type="AlphaFoldDB" id="A0A8S3Z2E8"/>
<keyword evidence="2" id="KW-1185">Reference proteome</keyword>
<gene>
    <name evidence="1" type="ORF">CUNI_LOCUS8046</name>
</gene>